<dbReference type="SMART" id="SM00220">
    <property type="entry name" value="S_TKc"/>
    <property type="match status" value="1"/>
</dbReference>
<protein>
    <recommendedName>
        <fullName evidence="1">non-specific serine/threonine protein kinase</fullName>
        <ecNumber evidence="1">2.7.11.1</ecNumber>
    </recommendedName>
</protein>
<dbReference type="CDD" id="cd14014">
    <property type="entry name" value="STKc_PknB_like"/>
    <property type="match status" value="1"/>
</dbReference>
<dbReference type="PANTHER" id="PTHR43289:SF6">
    <property type="entry name" value="SERINE_THREONINE-PROTEIN KINASE NEKL-3"/>
    <property type="match status" value="1"/>
</dbReference>
<feature type="domain" description="PASTA" evidence="14">
    <location>
        <begin position="427"/>
        <end position="492"/>
    </location>
</feature>
<name>A0A1G4YZM6_9ACTN</name>
<keyword evidence="12" id="KW-1133">Transmembrane helix</keyword>
<dbReference type="Gene3D" id="3.30.200.20">
    <property type="entry name" value="Phosphorylase Kinase, domain 1"/>
    <property type="match status" value="1"/>
</dbReference>
<dbReference type="Pfam" id="PF03793">
    <property type="entry name" value="PASTA"/>
    <property type="match status" value="3"/>
</dbReference>
<proteinExistence type="predicted"/>
<feature type="transmembrane region" description="Helical" evidence="12">
    <location>
        <begin position="326"/>
        <end position="347"/>
    </location>
</feature>
<evidence type="ECO:0000256" key="12">
    <source>
        <dbReference type="SAM" id="Phobius"/>
    </source>
</evidence>
<dbReference type="AlphaFoldDB" id="A0A1G4YZM6"/>
<evidence type="ECO:0000259" key="13">
    <source>
        <dbReference type="PROSITE" id="PS50011"/>
    </source>
</evidence>
<comment type="catalytic activity">
    <reaction evidence="8">
        <text>L-threonyl-[protein] + ATP = O-phospho-L-threonyl-[protein] + ADP + H(+)</text>
        <dbReference type="Rhea" id="RHEA:46608"/>
        <dbReference type="Rhea" id="RHEA-COMP:11060"/>
        <dbReference type="Rhea" id="RHEA-COMP:11605"/>
        <dbReference type="ChEBI" id="CHEBI:15378"/>
        <dbReference type="ChEBI" id="CHEBI:30013"/>
        <dbReference type="ChEBI" id="CHEBI:30616"/>
        <dbReference type="ChEBI" id="CHEBI:61977"/>
        <dbReference type="ChEBI" id="CHEBI:456216"/>
        <dbReference type="EC" id="2.7.11.1"/>
    </reaction>
</comment>
<evidence type="ECO:0000256" key="8">
    <source>
        <dbReference type="ARBA" id="ARBA00047899"/>
    </source>
</evidence>
<dbReference type="PROSITE" id="PS51178">
    <property type="entry name" value="PASTA"/>
    <property type="match status" value="3"/>
</dbReference>
<dbReference type="Gene3D" id="3.30.10.20">
    <property type="match status" value="3"/>
</dbReference>
<gene>
    <name evidence="15" type="ORF">SAMN03159343_3833</name>
</gene>
<accession>A0A1G4YZM6</accession>
<dbReference type="GO" id="GO:0004674">
    <property type="term" value="F:protein serine/threonine kinase activity"/>
    <property type="evidence" value="ECO:0007669"/>
    <property type="project" value="UniProtKB-KW"/>
</dbReference>
<evidence type="ECO:0000256" key="5">
    <source>
        <dbReference type="ARBA" id="ARBA00022741"/>
    </source>
</evidence>
<keyword evidence="12" id="KW-0812">Transmembrane</keyword>
<dbReference type="EMBL" id="FMUH01000007">
    <property type="protein sequence ID" value="SCX58755.1"/>
    <property type="molecule type" value="Genomic_DNA"/>
</dbReference>
<evidence type="ECO:0000256" key="10">
    <source>
        <dbReference type="PROSITE-ProRule" id="PRU10141"/>
    </source>
</evidence>
<dbReference type="SUPFAM" id="SSF56112">
    <property type="entry name" value="Protein kinase-like (PK-like)"/>
    <property type="match status" value="1"/>
</dbReference>
<evidence type="ECO:0000256" key="3">
    <source>
        <dbReference type="ARBA" id="ARBA00022679"/>
    </source>
</evidence>
<dbReference type="InterPro" id="IPR000719">
    <property type="entry name" value="Prot_kinase_dom"/>
</dbReference>
<evidence type="ECO:0000256" key="6">
    <source>
        <dbReference type="ARBA" id="ARBA00022777"/>
    </source>
</evidence>
<reference evidence="16" key="1">
    <citation type="submission" date="2016-10" db="EMBL/GenBank/DDBJ databases">
        <authorList>
            <person name="Varghese N."/>
            <person name="Submissions S."/>
        </authorList>
    </citation>
    <scope>NUCLEOTIDE SEQUENCE [LARGE SCALE GENOMIC DNA]</scope>
    <source>
        <strain evidence="16">DSM 45722</strain>
    </source>
</reference>
<dbReference type="InterPro" id="IPR011009">
    <property type="entry name" value="Kinase-like_dom_sf"/>
</dbReference>
<evidence type="ECO:0000313" key="15">
    <source>
        <dbReference type="EMBL" id="SCX58755.1"/>
    </source>
</evidence>
<dbReference type="Proteomes" id="UP000198981">
    <property type="component" value="Unassembled WGS sequence"/>
</dbReference>
<keyword evidence="6 15" id="KW-0418">Kinase</keyword>
<dbReference type="OrthoDB" id="9762169at2"/>
<dbReference type="GO" id="GO:0005524">
    <property type="term" value="F:ATP binding"/>
    <property type="evidence" value="ECO:0007669"/>
    <property type="project" value="UniProtKB-UniRule"/>
</dbReference>
<keyword evidence="4" id="KW-0677">Repeat</keyword>
<keyword evidence="5 10" id="KW-0547">Nucleotide-binding</keyword>
<keyword evidence="7 10" id="KW-0067">ATP-binding</keyword>
<feature type="domain" description="PASTA" evidence="14">
    <location>
        <begin position="493"/>
        <end position="560"/>
    </location>
</feature>
<dbReference type="PROSITE" id="PS00108">
    <property type="entry name" value="PROTEIN_KINASE_ST"/>
    <property type="match status" value="1"/>
</dbReference>
<evidence type="ECO:0000256" key="1">
    <source>
        <dbReference type="ARBA" id="ARBA00012513"/>
    </source>
</evidence>
<keyword evidence="16" id="KW-1185">Reference proteome</keyword>
<keyword evidence="3" id="KW-0808">Transferase</keyword>
<comment type="catalytic activity">
    <reaction evidence="9">
        <text>L-seryl-[protein] + ATP = O-phospho-L-seryl-[protein] + ADP + H(+)</text>
        <dbReference type="Rhea" id="RHEA:17989"/>
        <dbReference type="Rhea" id="RHEA-COMP:9863"/>
        <dbReference type="Rhea" id="RHEA-COMP:11604"/>
        <dbReference type="ChEBI" id="CHEBI:15378"/>
        <dbReference type="ChEBI" id="CHEBI:29999"/>
        <dbReference type="ChEBI" id="CHEBI:30616"/>
        <dbReference type="ChEBI" id="CHEBI:83421"/>
        <dbReference type="ChEBI" id="CHEBI:456216"/>
        <dbReference type="EC" id="2.7.11.1"/>
    </reaction>
</comment>
<feature type="region of interest" description="Disordered" evidence="11">
    <location>
        <begin position="458"/>
        <end position="485"/>
    </location>
</feature>
<dbReference type="CDD" id="cd06577">
    <property type="entry name" value="PASTA_pknB"/>
    <property type="match status" value="3"/>
</dbReference>
<dbReference type="InterPro" id="IPR017441">
    <property type="entry name" value="Protein_kinase_ATP_BS"/>
</dbReference>
<dbReference type="InterPro" id="IPR005543">
    <property type="entry name" value="PASTA_dom"/>
</dbReference>
<dbReference type="PROSITE" id="PS50011">
    <property type="entry name" value="PROTEIN_KINASE_DOM"/>
    <property type="match status" value="1"/>
</dbReference>
<dbReference type="Gene3D" id="1.10.510.10">
    <property type="entry name" value="Transferase(Phosphotransferase) domain 1"/>
    <property type="match status" value="1"/>
</dbReference>
<dbReference type="PROSITE" id="PS00107">
    <property type="entry name" value="PROTEIN_KINASE_ATP"/>
    <property type="match status" value="1"/>
</dbReference>
<sequence>MTTPQVLGERYEIGGVLGRGGMAEVHRGRDLRLGREVAVKVLRSDLARDPSFQVRFRREAQASASLNHPAIVAVYDTGEDRTTTGATPYIVMEYVEGETLRDVLRRENRLEPERAMSLTADICAALDFSHRNGIVHRDVKPGNVMITPQGTVKVMDFGIARAVSDSAATMTSTAAVIGTAQYLSPEQARGEGVDARSDVYSAGCLLYELVTGAPPFTGDSPVAVAYQHVREDPRTPSSINPEVPAELDAILLKAMSKNPANRYQSAAEMRSDLLRAVAGQRVEATPVMGDAERTSYIGAAGAGYPGQDDHWDADDEAAAKRRKRGIIALVVAGVLVLAGLVVLLIALNSGGDDTPTEPTVASVQVPNLVDQTQAAAEAALEQQGLAVGAVTSAASDTVAEGSVISSDPAAGQTVDEGTEVALVVSAGPDTVAVPNVVGLTEDAARSNLTNAGFDRVNSRQVPSTAPAGEVTAVDPGQGSQQNPETTTITLSVSTGSAPVPDVRGQTFEQARATLQAAGFTNITQQNAESNEVPQGQAIGTEPEANQQATAGEEIRVLIAVPVPTTAPTTTSAPPTTTAPPTGTGIPIPTAPNN</sequence>
<evidence type="ECO:0000256" key="9">
    <source>
        <dbReference type="ARBA" id="ARBA00048679"/>
    </source>
</evidence>
<feature type="region of interest" description="Disordered" evidence="11">
    <location>
        <begin position="564"/>
        <end position="593"/>
    </location>
</feature>
<keyword evidence="12" id="KW-0472">Membrane</keyword>
<feature type="domain" description="PASTA" evidence="14">
    <location>
        <begin position="359"/>
        <end position="426"/>
    </location>
</feature>
<dbReference type="PANTHER" id="PTHR43289">
    <property type="entry name" value="MITOGEN-ACTIVATED PROTEIN KINASE KINASE KINASE 20-RELATED"/>
    <property type="match status" value="1"/>
</dbReference>
<dbReference type="NCBIfam" id="NF033483">
    <property type="entry name" value="PknB_PASTA_kin"/>
    <property type="match status" value="1"/>
</dbReference>
<evidence type="ECO:0000256" key="11">
    <source>
        <dbReference type="SAM" id="MobiDB-lite"/>
    </source>
</evidence>
<evidence type="ECO:0000256" key="4">
    <source>
        <dbReference type="ARBA" id="ARBA00022737"/>
    </source>
</evidence>
<dbReference type="EC" id="2.7.11.1" evidence="1"/>
<evidence type="ECO:0000256" key="7">
    <source>
        <dbReference type="ARBA" id="ARBA00022840"/>
    </source>
</evidence>
<dbReference type="STRING" id="1960309.SAMN03159343_3833"/>
<dbReference type="RefSeq" id="WP_092807319.1">
    <property type="nucleotide sequence ID" value="NZ_FMUH01000007.1"/>
</dbReference>
<dbReference type="Pfam" id="PF00069">
    <property type="entry name" value="Pkinase"/>
    <property type="match status" value="1"/>
</dbReference>
<dbReference type="InterPro" id="IPR008271">
    <property type="entry name" value="Ser/Thr_kinase_AS"/>
</dbReference>
<dbReference type="GO" id="GO:0045717">
    <property type="term" value="P:negative regulation of fatty acid biosynthetic process"/>
    <property type="evidence" value="ECO:0007669"/>
    <property type="project" value="UniProtKB-ARBA"/>
</dbReference>
<feature type="binding site" evidence="10">
    <location>
        <position position="40"/>
    </location>
    <ligand>
        <name>ATP</name>
        <dbReference type="ChEBI" id="CHEBI:30616"/>
    </ligand>
</feature>
<organism evidence="15 16">
    <name type="scientific">Klenkia marina</name>
    <dbReference type="NCBI Taxonomy" id="1960309"/>
    <lineage>
        <taxon>Bacteria</taxon>
        <taxon>Bacillati</taxon>
        <taxon>Actinomycetota</taxon>
        <taxon>Actinomycetes</taxon>
        <taxon>Geodermatophilales</taxon>
        <taxon>Geodermatophilaceae</taxon>
        <taxon>Klenkia</taxon>
    </lineage>
</organism>
<dbReference type="SMART" id="SM00740">
    <property type="entry name" value="PASTA"/>
    <property type="match status" value="3"/>
</dbReference>
<dbReference type="FunFam" id="3.30.200.20:FF:000035">
    <property type="entry name" value="Serine/threonine protein kinase Stk1"/>
    <property type="match status" value="1"/>
</dbReference>
<evidence type="ECO:0000256" key="2">
    <source>
        <dbReference type="ARBA" id="ARBA00022527"/>
    </source>
</evidence>
<evidence type="ECO:0000259" key="14">
    <source>
        <dbReference type="PROSITE" id="PS51178"/>
    </source>
</evidence>
<dbReference type="FunFam" id="1.10.510.10:FF:000021">
    <property type="entry name" value="Serine/threonine protein kinase"/>
    <property type="match status" value="1"/>
</dbReference>
<keyword evidence="2 15" id="KW-0723">Serine/threonine-protein kinase</keyword>
<feature type="domain" description="Protein kinase" evidence="13">
    <location>
        <begin position="11"/>
        <end position="274"/>
    </location>
</feature>
<evidence type="ECO:0000313" key="16">
    <source>
        <dbReference type="Proteomes" id="UP000198981"/>
    </source>
</evidence>